<reference evidence="3 4" key="1">
    <citation type="submission" date="2022-10" db="EMBL/GenBank/DDBJ databases">
        <title>Defluviimonas sp. CAU 1641 isolated from mud.</title>
        <authorList>
            <person name="Kim W."/>
        </authorList>
    </citation>
    <scope>NUCLEOTIDE SEQUENCE [LARGE SCALE GENOMIC DNA]</scope>
    <source>
        <strain evidence="3 4">CAU 1641</strain>
    </source>
</reference>
<dbReference type="Gene3D" id="3.30.9.10">
    <property type="entry name" value="D-Amino Acid Oxidase, subunit A, domain 2"/>
    <property type="match status" value="1"/>
</dbReference>
<comment type="caution">
    <text evidence="3">The sequence shown here is derived from an EMBL/GenBank/DDBJ whole genome shotgun (WGS) entry which is preliminary data.</text>
</comment>
<evidence type="ECO:0000259" key="2">
    <source>
        <dbReference type="Pfam" id="PF01266"/>
    </source>
</evidence>
<dbReference type="SUPFAM" id="SSF51905">
    <property type="entry name" value="FAD/NAD(P)-binding domain"/>
    <property type="match status" value="1"/>
</dbReference>
<dbReference type="Pfam" id="PF01266">
    <property type="entry name" value="DAO"/>
    <property type="match status" value="1"/>
</dbReference>
<dbReference type="Proteomes" id="UP001207582">
    <property type="component" value="Unassembled WGS sequence"/>
</dbReference>
<evidence type="ECO:0000313" key="3">
    <source>
        <dbReference type="EMBL" id="MCW3782251.1"/>
    </source>
</evidence>
<dbReference type="InterPro" id="IPR006076">
    <property type="entry name" value="FAD-dep_OxRdtase"/>
</dbReference>
<dbReference type="PANTHER" id="PTHR13847:SF281">
    <property type="entry name" value="FAD DEPENDENT OXIDOREDUCTASE DOMAIN-CONTAINING PROTEIN"/>
    <property type="match status" value="1"/>
</dbReference>
<dbReference type="EMBL" id="JAPDOG010000009">
    <property type="protein sequence ID" value="MCW3782251.1"/>
    <property type="molecule type" value="Genomic_DNA"/>
</dbReference>
<keyword evidence="4" id="KW-1185">Reference proteome</keyword>
<evidence type="ECO:0000256" key="1">
    <source>
        <dbReference type="ARBA" id="ARBA00023002"/>
    </source>
</evidence>
<dbReference type="Gene3D" id="3.50.50.60">
    <property type="entry name" value="FAD/NAD(P)-binding domain"/>
    <property type="match status" value="1"/>
</dbReference>
<dbReference type="InterPro" id="IPR036188">
    <property type="entry name" value="FAD/NAD-bd_sf"/>
</dbReference>
<proteinExistence type="predicted"/>
<name>A0ABT3J3K0_9RHOB</name>
<dbReference type="RefSeq" id="WP_264772067.1">
    <property type="nucleotide sequence ID" value="NZ_JAPDOG010000009.1"/>
</dbReference>
<organism evidence="3 4">
    <name type="scientific">Defluviimonas salinarum</name>
    <dbReference type="NCBI Taxonomy" id="2992147"/>
    <lineage>
        <taxon>Bacteria</taxon>
        <taxon>Pseudomonadati</taxon>
        <taxon>Pseudomonadota</taxon>
        <taxon>Alphaproteobacteria</taxon>
        <taxon>Rhodobacterales</taxon>
        <taxon>Paracoccaceae</taxon>
        <taxon>Albidovulum</taxon>
    </lineage>
</organism>
<gene>
    <name evidence="3" type="ORF">OM960_11685</name>
</gene>
<sequence>MTMGLEDRSGWIALAGQAAAFPAVAGDVTAEYAIVGGGVTGLAAARRLAEIAPGKRIVLIDGKRLGQGASARNSGFAVAHESPVHADLSSPEGRARYALTNRIDLAGVAELHRLVAAHRIDCDWEDTGTIYAAHNVANFDTLHRHWKSSKDLGIDAELIERDALARRLGTSHYGLGVETRGGALLQPGKLLRGLVEALPPAVEAFENSPVRRIARAGAGWSLELDLGTVRAAKVIVGVNAFLPRLRLKRMRVFPLALTASLTRALSAEEEERIGRPDSWGILSPRPLGATVRLTRSRRILIRNTAEYARGGITPAMLAARRRVHAEGLARRFPFLGEADIEHSWSGAVCISRNERPVFEETAPSLFLCGCYNASGLSRGTILGRLIADLAEGGADPLLADAIALGGPSLIPPRPVFDIGAKLRLAWERRRGATEI</sequence>
<protein>
    <submittedName>
        <fullName evidence="3">FAD-binding oxidoreductase</fullName>
    </submittedName>
</protein>
<keyword evidence="1" id="KW-0560">Oxidoreductase</keyword>
<dbReference type="PANTHER" id="PTHR13847">
    <property type="entry name" value="SARCOSINE DEHYDROGENASE-RELATED"/>
    <property type="match status" value="1"/>
</dbReference>
<accession>A0ABT3J3K0</accession>
<feature type="domain" description="FAD dependent oxidoreductase" evidence="2">
    <location>
        <begin position="32"/>
        <end position="389"/>
    </location>
</feature>
<evidence type="ECO:0000313" key="4">
    <source>
        <dbReference type="Proteomes" id="UP001207582"/>
    </source>
</evidence>